<dbReference type="STRING" id="665126.ABB55_16005"/>
<evidence type="ECO:0008006" key="8">
    <source>
        <dbReference type="Google" id="ProtNLM"/>
    </source>
</evidence>
<dbReference type="InterPro" id="IPR029016">
    <property type="entry name" value="GAF-like_dom_sf"/>
</dbReference>
<evidence type="ECO:0000259" key="4">
    <source>
        <dbReference type="PROSITE" id="PS51077"/>
    </source>
</evidence>
<dbReference type="PROSITE" id="PS51078">
    <property type="entry name" value="ICLR_ED"/>
    <property type="match status" value="1"/>
</dbReference>
<dbReference type="SUPFAM" id="SSF46785">
    <property type="entry name" value="Winged helix' DNA-binding domain"/>
    <property type="match status" value="1"/>
</dbReference>
<evidence type="ECO:0000313" key="6">
    <source>
        <dbReference type="EMBL" id="KPL53529.1"/>
    </source>
</evidence>
<comment type="caution">
    <text evidence="6">The sequence shown here is derived from an EMBL/GenBank/DDBJ whole genome shotgun (WGS) entry which is preliminary data.</text>
</comment>
<accession>A0A0N8GF74</accession>
<dbReference type="InterPro" id="IPR036388">
    <property type="entry name" value="WH-like_DNA-bd_sf"/>
</dbReference>
<dbReference type="AlphaFoldDB" id="A0A0N8GF74"/>
<evidence type="ECO:0000259" key="5">
    <source>
        <dbReference type="PROSITE" id="PS51078"/>
    </source>
</evidence>
<keyword evidence="3" id="KW-0804">Transcription</keyword>
<dbReference type="InterPro" id="IPR014757">
    <property type="entry name" value="Tscrpt_reg_IclR_C"/>
</dbReference>
<dbReference type="InterPro" id="IPR036390">
    <property type="entry name" value="WH_DNA-bd_sf"/>
</dbReference>
<protein>
    <recommendedName>
        <fullName evidence="8">IclR family transcriptional regulator</fullName>
    </recommendedName>
</protein>
<dbReference type="Gene3D" id="3.30.450.40">
    <property type="match status" value="1"/>
</dbReference>
<evidence type="ECO:0000256" key="2">
    <source>
        <dbReference type="ARBA" id="ARBA00023125"/>
    </source>
</evidence>
<dbReference type="GO" id="GO:0003677">
    <property type="term" value="F:DNA binding"/>
    <property type="evidence" value="ECO:0007669"/>
    <property type="project" value="UniProtKB-KW"/>
</dbReference>
<keyword evidence="2" id="KW-0238">DNA-binding</keyword>
<gene>
    <name evidence="6" type="ORF">ABB55_16005</name>
</gene>
<dbReference type="Pfam" id="PF09339">
    <property type="entry name" value="HTH_IclR"/>
    <property type="match status" value="1"/>
</dbReference>
<dbReference type="PANTHER" id="PTHR30136:SF35">
    <property type="entry name" value="HTH-TYPE TRANSCRIPTIONAL REGULATOR RV1719"/>
    <property type="match status" value="1"/>
</dbReference>
<dbReference type="Proteomes" id="UP000048984">
    <property type="component" value="Unassembled WGS sequence"/>
</dbReference>
<feature type="domain" description="IclR-ED" evidence="5">
    <location>
        <begin position="102"/>
        <end position="285"/>
    </location>
</feature>
<feature type="domain" description="HTH iclR-type" evidence="4">
    <location>
        <begin position="40"/>
        <end position="101"/>
    </location>
</feature>
<proteinExistence type="predicted"/>
<dbReference type="InterPro" id="IPR050707">
    <property type="entry name" value="HTH_MetabolicPath_Reg"/>
</dbReference>
<dbReference type="GO" id="GO:0003700">
    <property type="term" value="F:DNA-binding transcription factor activity"/>
    <property type="evidence" value="ECO:0007669"/>
    <property type="project" value="TreeGrafter"/>
</dbReference>
<evidence type="ECO:0000313" key="7">
    <source>
        <dbReference type="Proteomes" id="UP000048984"/>
    </source>
</evidence>
<reference evidence="6 7" key="1">
    <citation type="submission" date="2015-09" db="EMBL/GenBank/DDBJ databases">
        <authorList>
            <consortium name="Swine Surveillance"/>
        </authorList>
    </citation>
    <scope>NUCLEOTIDE SEQUENCE [LARGE SCALE GENOMIC DNA]</scope>
    <source>
        <strain evidence="6 7">16</strain>
    </source>
</reference>
<dbReference type="GO" id="GO:0045892">
    <property type="term" value="P:negative regulation of DNA-templated transcription"/>
    <property type="evidence" value="ECO:0007669"/>
    <property type="project" value="TreeGrafter"/>
</dbReference>
<dbReference type="SMART" id="SM00346">
    <property type="entry name" value="HTH_ICLR"/>
    <property type="match status" value="1"/>
</dbReference>
<keyword evidence="7" id="KW-1185">Reference proteome</keyword>
<dbReference type="SUPFAM" id="SSF55781">
    <property type="entry name" value="GAF domain-like"/>
    <property type="match status" value="1"/>
</dbReference>
<organism evidence="6 7">
    <name type="scientific">Prosthecodimorpha hirschii</name>
    <dbReference type="NCBI Taxonomy" id="665126"/>
    <lineage>
        <taxon>Bacteria</taxon>
        <taxon>Pseudomonadati</taxon>
        <taxon>Pseudomonadota</taxon>
        <taxon>Alphaproteobacteria</taxon>
        <taxon>Hyphomicrobiales</taxon>
        <taxon>Ancalomicrobiaceae</taxon>
        <taxon>Prosthecodimorpha</taxon>
    </lineage>
</organism>
<dbReference type="InterPro" id="IPR005471">
    <property type="entry name" value="Tscrpt_reg_IclR_N"/>
</dbReference>
<name>A0A0N8GF74_9HYPH</name>
<dbReference type="Pfam" id="PF01614">
    <property type="entry name" value="IclR_C"/>
    <property type="match status" value="1"/>
</dbReference>
<dbReference type="PROSITE" id="PS51077">
    <property type="entry name" value="HTH_ICLR"/>
    <property type="match status" value="1"/>
</dbReference>
<evidence type="ECO:0000256" key="1">
    <source>
        <dbReference type="ARBA" id="ARBA00023015"/>
    </source>
</evidence>
<evidence type="ECO:0000256" key="3">
    <source>
        <dbReference type="ARBA" id="ARBA00023163"/>
    </source>
</evidence>
<dbReference type="EMBL" id="LJYW01000001">
    <property type="protein sequence ID" value="KPL53529.1"/>
    <property type="molecule type" value="Genomic_DNA"/>
</dbReference>
<dbReference type="Gene3D" id="1.10.10.10">
    <property type="entry name" value="Winged helix-like DNA-binding domain superfamily/Winged helix DNA-binding domain"/>
    <property type="match status" value="1"/>
</dbReference>
<keyword evidence="1" id="KW-0805">Transcription regulation</keyword>
<dbReference type="PANTHER" id="PTHR30136">
    <property type="entry name" value="HELIX-TURN-HELIX TRANSCRIPTIONAL REGULATOR, ICLR FAMILY"/>
    <property type="match status" value="1"/>
</dbReference>
<sequence length="285" mass="30626">MIGMSYLDTDAVHRHLVVIEPERLVWGTRMTEKAGSITHVRAVQRALAILRAFEGQPEMSLAEVTAATGLDKGTTRRLLITMMGEGFIVQNAANQRYGLGRAVRNLAASAAGEIDLRAAAVPVLSELAAELHFTAFLSVFQDGQATCLERVHDMKGMEVRWWAVGGSLPHNCGGAPKLLLAYQPEPTIEAALARPLVAMTPRSVTAPDQLRDHLKTIRARGYEFAVDDVAVGLSALAVPILDRSGALLCAISLAGLTPQMSRRGRPVHLDRLLRAAATIAARIGS</sequence>
<reference evidence="6 7" key="2">
    <citation type="submission" date="2015-10" db="EMBL/GenBank/DDBJ databases">
        <title>Draft Genome Sequence of Prosthecomicrobium hirschii ATCC 27832.</title>
        <authorList>
            <person name="Daniel J."/>
            <person name="Givan S.A."/>
            <person name="Brun Y.V."/>
            <person name="Brown P.J."/>
        </authorList>
    </citation>
    <scope>NUCLEOTIDE SEQUENCE [LARGE SCALE GENOMIC DNA]</scope>
    <source>
        <strain evidence="6 7">16</strain>
    </source>
</reference>